<dbReference type="Pfam" id="PF00072">
    <property type="entry name" value="Response_reg"/>
    <property type="match status" value="1"/>
</dbReference>
<evidence type="ECO:0000313" key="9">
    <source>
        <dbReference type="EMBL" id="SFV24069.1"/>
    </source>
</evidence>
<evidence type="ECO:0000256" key="2">
    <source>
        <dbReference type="ARBA" id="ARBA00023015"/>
    </source>
</evidence>
<dbReference type="SUPFAM" id="SSF46894">
    <property type="entry name" value="C-terminal effector domain of the bipartite response regulators"/>
    <property type="match status" value="1"/>
</dbReference>
<evidence type="ECO:0000259" key="8">
    <source>
        <dbReference type="PROSITE" id="PS50110"/>
    </source>
</evidence>
<dbReference type="InterPro" id="IPR058245">
    <property type="entry name" value="NreC/VraR/RcsB-like_REC"/>
</dbReference>
<evidence type="ECO:0000256" key="3">
    <source>
        <dbReference type="ARBA" id="ARBA00023125"/>
    </source>
</evidence>
<keyword evidence="1 5" id="KW-0597">Phosphoprotein</keyword>
<keyword evidence="4" id="KW-0804">Transcription</keyword>
<evidence type="ECO:0000259" key="7">
    <source>
        <dbReference type="PROSITE" id="PS50043"/>
    </source>
</evidence>
<dbReference type="SMART" id="SM00421">
    <property type="entry name" value="HTH_LUXR"/>
    <property type="match status" value="1"/>
</dbReference>
<dbReference type="STRING" id="574650.SAMN04487966_10997"/>
<dbReference type="PANTHER" id="PTHR43214:SF24">
    <property type="entry name" value="TRANSCRIPTIONAL REGULATORY PROTEIN NARL-RELATED"/>
    <property type="match status" value="1"/>
</dbReference>
<dbReference type="InterPro" id="IPR016032">
    <property type="entry name" value="Sig_transdc_resp-reg_C-effctor"/>
</dbReference>
<feature type="compositionally biased region" description="Pro residues" evidence="6">
    <location>
        <begin position="188"/>
        <end position="198"/>
    </location>
</feature>
<feature type="domain" description="HTH luxR-type" evidence="7">
    <location>
        <begin position="195"/>
        <end position="260"/>
    </location>
</feature>
<reference evidence="9 10" key="1">
    <citation type="submission" date="2016-10" db="EMBL/GenBank/DDBJ databases">
        <authorList>
            <person name="de Groot N.N."/>
        </authorList>
    </citation>
    <scope>NUCLEOTIDE SEQUENCE [LARGE SCALE GENOMIC DNA]</scope>
    <source>
        <strain evidence="9 10">CGMCC 1.7054</strain>
    </source>
</reference>
<evidence type="ECO:0000256" key="4">
    <source>
        <dbReference type="ARBA" id="ARBA00023163"/>
    </source>
</evidence>
<feature type="domain" description="Response regulatory" evidence="8">
    <location>
        <begin position="10"/>
        <end position="126"/>
    </location>
</feature>
<gene>
    <name evidence="9" type="ORF">SAMN04487966_10997</name>
</gene>
<proteinExistence type="predicted"/>
<evidence type="ECO:0000256" key="6">
    <source>
        <dbReference type="SAM" id="MobiDB-lite"/>
    </source>
</evidence>
<dbReference type="InterPro" id="IPR000792">
    <property type="entry name" value="Tscrpt_reg_LuxR_C"/>
</dbReference>
<dbReference type="PROSITE" id="PS50110">
    <property type="entry name" value="RESPONSE_REGULATORY"/>
    <property type="match status" value="1"/>
</dbReference>
<feature type="modified residue" description="4-aspartylphosphate" evidence="5">
    <location>
        <position position="61"/>
    </location>
</feature>
<dbReference type="InterPro" id="IPR001789">
    <property type="entry name" value="Sig_transdc_resp-reg_receiver"/>
</dbReference>
<dbReference type="GO" id="GO:0003677">
    <property type="term" value="F:DNA binding"/>
    <property type="evidence" value="ECO:0007669"/>
    <property type="project" value="UniProtKB-KW"/>
</dbReference>
<dbReference type="SMART" id="SM00448">
    <property type="entry name" value="REC"/>
    <property type="match status" value="1"/>
</dbReference>
<protein>
    <submittedName>
        <fullName evidence="9">Two component transcriptional regulator, LuxR family</fullName>
    </submittedName>
</protein>
<dbReference type="EMBL" id="FPCG01000009">
    <property type="protein sequence ID" value="SFV24069.1"/>
    <property type="molecule type" value="Genomic_DNA"/>
</dbReference>
<sequence>MTSTSAPHLRILLVDDQPLIRTGFRTILESEPGLEVVGEASNGAEALALAPQLDPDVICMDVQMPVMDGIEATRQLVDSGVGGSILILTTFDRDDFLFQTLQAGASGFLLKTAEAEELIRAVQVLGSGEALLDPQVTRRVLARFSTPGAPAPAQRPDDGSRTSQPTVASQHSASGEATPEATGEAPVTEPPSGMPVPPGGALTGRESEILLLLARGWSNAEIAANLVVGEATVKTHVSNVLMKLGARDRIHAVIWAYENGLVGA</sequence>
<keyword evidence="2" id="KW-0805">Transcription regulation</keyword>
<dbReference type="GO" id="GO:0006355">
    <property type="term" value="P:regulation of DNA-templated transcription"/>
    <property type="evidence" value="ECO:0007669"/>
    <property type="project" value="InterPro"/>
</dbReference>
<dbReference type="InterPro" id="IPR039420">
    <property type="entry name" value="WalR-like"/>
</dbReference>
<dbReference type="Proteomes" id="UP000198881">
    <property type="component" value="Unassembled WGS sequence"/>
</dbReference>
<dbReference type="InterPro" id="IPR011006">
    <property type="entry name" value="CheY-like_superfamily"/>
</dbReference>
<feature type="region of interest" description="Disordered" evidence="6">
    <location>
        <begin position="145"/>
        <end position="201"/>
    </location>
</feature>
<dbReference type="RefSeq" id="WP_091698429.1">
    <property type="nucleotide sequence ID" value="NZ_FPCG01000009.1"/>
</dbReference>
<dbReference type="OrthoDB" id="9808843at2"/>
<name>A0A1I7MQC3_9MICC</name>
<dbReference type="SUPFAM" id="SSF52172">
    <property type="entry name" value="CheY-like"/>
    <property type="match status" value="1"/>
</dbReference>
<dbReference type="PANTHER" id="PTHR43214">
    <property type="entry name" value="TWO-COMPONENT RESPONSE REGULATOR"/>
    <property type="match status" value="1"/>
</dbReference>
<dbReference type="CDD" id="cd06170">
    <property type="entry name" value="LuxR_C_like"/>
    <property type="match status" value="1"/>
</dbReference>
<evidence type="ECO:0000256" key="1">
    <source>
        <dbReference type="ARBA" id="ARBA00022553"/>
    </source>
</evidence>
<feature type="compositionally biased region" description="Polar residues" evidence="6">
    <location>
        <begin position="161"/>
        <end position="175"/>
    </location>
</feature>
<accession>A0A1I7MQC3</accession>
<dbReference type="PRINTS" id="PR00038">
    <property type="entry name" value="HTHLUXR"/>
</dbReference>
<dbReference type="GO" id="GO:0000160">
    <property type="term" value="P:phosphorelay signal transduction system"/>
    <property type="evidence" value="ECO:0007669"/>
    <property type="project" value="InterPro"/>
</dbReference>
<dbReference type="Gene3D" id="3.40.50.2300">
    <property type="match status" value="1"/>
</dbReference>
<dbReference type="PROSITE" id="PS50043">
    <property type="entry name" value="HTH_LUXR_2"/>
    <property type="match status" value="1"/>
</dbReference>
<dbReference type="PROSITE" id="PS00622">
    <property type="entry name" value="HTH_LUXR_1"/>
    <property type="match status" value="1"/>
</dbReference>
<organism evidence="9 10">
    <name type="scientific">Micrococcus terreus</name>
    <dbReference type="NCBI Taxonomy" id="574650"/>
    <lineage>
        <taxon>Bacteria</taxon>
        <taxon>Bacillati</taxon>
        <taxon>Actinomycetota</taxon>
        <taxon>Actinomycetes</taxon>
        <taxon>Micrococcales</taxon>
        <taxon>Micrococcaceae</taxon>
        <taxon>Micrococcus</taxon>
    </lineage>
</organism>
<dbReference type="Pfam" id="PF00196">
    <property type="entry name" value="GerE"/>
    <property type="match status" value="1"/>
</dbReference>
<dbReference type="AlphaFoldDB" id="A0A1I7MQC3"/>
<keyword evidence="3" id="KW-0238">DNA-binding</keyword>
<evidence type="ECO:0000256" key="5">
    <source>
        <dbReference type="PROSITE-ProRule" id="PRU00169"/>
    </source>
</evidence>
<dbReference type="CDD" id="cd17535">
    <property type="entry name" value="REC_NarL-like"/>
    <property type="match status" value="1"/>
</dbReference>
<keyword evidence="10" id="KW-1185">Reference proteome</keyword>
<evidence type="ECO:0000313" key="10">
    <source>
        <dbReference type="Proteomes" id="UP000198881"/>
    </source>
</evidence>